<proteinExistence type="predicted"/>
<feature type="region of interest" description="Disordered" evidence="1">
    <location>
        <begin position="130"/>
        <end position="175"/>
    </location>
</feature>
<reference evidence="3 4" key="1">
    <citation type="submission" date="2019-02" db="EMBL/GenBank/DDBJ databases">
        <title>Genome sequencing of the rare red list fungi Bondarzewia mesenterica.</title>
        <authorList>
            <person name="Buettner E."/>
            <person name="Kellner H."/>
        </authorList>
    </citation>
    <scope>NUCLEOTIDE SEQUENCE [LARGE SCALE GENOMIC DNA]</scope>
    <source>
        <strain evidence="3 4">DSM 108281</strain>
    </source>
</reference>
<comment type="caution">
    <text evidence="3">The sequence shown here is derived from an EMBL/GenBank/DDBJ whole genome shotgun (WGS) entry which is preliminary data.</text>
</comment>
<keyword evidence="2" id="KW-0812">Transmembrane</keyword>
<accession>A0A4S4LQV8</accession>
<feature type="region of interest" description="Disordered" evidence="1">
    <location>
        <begin position="188"/>
        <end position="218"/>
    </location>
</feature>
<dbReference type="Proteomes" id="UP000310158">
    <property type="component" value="Unassembled WGS sequence"/>
</dbReference>
<gene>
    <name evidence="3" type="ORF">EW146_g5634</name>
</gene>
<evidence type="ECO:0000256" key="2">
    <source>
        <dbReference type="SAM" id="Phobius"/>
    </source>
</evidence>
<keyword evidence="4" id="KW-1185">Reference proteome</keyword>
<keyword evidence="2" id="KW-1133">Transmembrane helix</keyword>
<name>A0A4S4LQV8_9AGAM</name>
<dbReference type="OrthoDB" id="3193253at2759"/>
<organism evidence="3 4">
    <name type="scientific">Bondarzewia mesenterica</name>
    <dbReference type="NCBI Taxonomy" id="1095465"/>
    <lineage>
        <taxon>Eukaryota</taxon>
        <taxon>Fungi</taxon>
        <taxon>Dikarya</taxon>
        <taxon>Basidiomycota</taxon>
        <taxon>Agaricomycotina</taxon>
        <taxon>Agaricomycetes</taxon>
        <taxon>Russulales</taxon>
        <taxon>Bondarzewiaceae</taxon>
        <taxon>Bondarzewia</taxon>
    </lineage>
</organism>
<keyword evidence="2" id="KW-0472">Membrane</keyword>
<dbReference type="EMBL" id="SGPL01000254">
    <property type="protein sequence ID" value="THH14732.1"/>
    <property type="molecule type" value="Genomic_DNA"/>
</dbReference>
<evidence type="ECO:0000256" key="1">
    <source>
        <dbReference type="SAM" id="MobiDB-lite"/>
    </source>
</evidence>
<evidence type="ECO:0000313" key="4">
    <source>
        <dbReference type="Proteomes" id="UP000310158"/>
    </source>
</evidence>
<sequence>MELGYDSLIFLLTLARTTYMHWTRQGTGPGTRTLVDKLIRDGAAYFAVIFSMNLAWVVMIMYAPTGLRAIASVPSACVTTVMITRITLNLRTTVYGPAQLDDRTYHHHHHHHHRGDHDYNYNYDNSPNAIPLSPLGNGNGKRATGKGRGRRFGSTATEDWTGRGRGRRFGSTATEDWTERVRAEVEWNDDDDDDARESVGRGWEGEEARRRDGGGMGLGFGRAATPVFGRHEGVVGLNLDGKDDGGGVGTS</sequence>
<protein>
    <submittedName>
        <fullName evidence="3">Uncharacterized protein</fullName>
    </submittedName>
</protein>
<dbReference type="AlphaFoldDB" id="A0A4S4LQV8"/>
<evidence type="ECO:0000313" key="3">
    <source>
        <dbReference type="EMBL" id="THH14732.1"/>
    </source>
</evidence>
<feature type="compositionally biased region" description="Basic and acidic residues" evidence="1">
    <location>
        <begin position="196"/>
        <end position="213"/>
    </location>
</feature>
<feature type="transmembrane region" description="Helical" evidence="2">
    <location>
        <begin position="42"/>
        <end position="63"/>
    </location>
</feature>